<accession>A0AA37PB52</accession>
<proteinExistence type="predicted"/>
<dbReference type="EMBL" id="BQXU01000026">
    <property type="protein sequence ID" value="GKT48982.1"/>
    <property type="molecule type" value="Genomic_DNA"/>
</dbReference>
<dbReference type="Proteomes" id="UP001055115">
    <property type="component" value="Unassembled WGS sequence"/>
</dbReference>
<keyword evidence="2" id="KW-1185">Reference proteome</keyword>
<dbReference type="GeneID" id="73329965"/>
<reference evidence="1 2" key="1">
    <citation type="submission" date="2022-03" db="EMBL/GenBank/DDBJ databases">
        <title>Genome data of Colletotrichum spp.</title>
        <authorList>
            <person name="Utami Y.D."/>
            <person name="Hiruma K."/>
        </authorList>
    </citation>
    <scope>NUCLEOTIDE SEQUENCE [LARGE SCALE GENOMIC DNA]</scope>
    <source>
        <strain evidence="1 2">MAFF 239500</strain>
    </source>
</reference>
<protein>
    <submittedName>
        <fullName evidence="1">Uncharacterized protein</fullName>
    </submittedName>
</protein>
<sequence>MFQVTSRAKRDALQRAMANCMRPGYEAAMKHSGKGIMAKQTNAVRRHADAIGFEMFEEVRDNLEKELADDIKKVSSDIASLWTDKKGCGTSIKAEMSRLVKPLHPEEANQKTLARISSETKNQLSNAISVWRAEWHNVSIRLPAATEPLEEFEEVEPKKMVKMEHVSSEVKIETTE</sequence>
<evidence type="ECO:0000313" key="2">
    <source>
        <dbReference type="Proteomes" id="UP001055115"/>
    </source>
</evidence>
<dbReference type="RefSeq" id="XP_049131332.1">
    <property type="nucleotide sequence ID" value="XM_049275375.1"/>
</dbReference>
<comment type="caution">
    <text evidence="1">The sequence shown here is derived from an EMBL/GenBank/DDBJ whole genome shotgun (WGS) entry which is preliminary data.</text>
</comment>
<evidence type="ECO:0000313" key="1">
    <source>
        <dbReference type="EMBL" id="GKT48982.1"/>
    </source>
</evidence>
<gene>
    <name evidence="1" type="ORF">ColSpa_09163</name>
</gene>
<organism evidence="1 2">
    <name type="scientific">Colletotrichum spaethianum</name>
    <dbReference type="NCBI Taxonomy" id="700344"/>
    <lineage>
        <taxon>Eukaryota</taxon>
        <taxon>Fungi</taxon>
        <taxon>Dikarya</taxon>
        <taxon>Ascomycota</taxon>
        <taxon>Pezizomycotina</taxon>
        <taxon>Sordariomycetes</taxon>
        <taxon>Hypocreomycetidae</taxon>
        <taxon>Glomerellales</taxon>
        <taxon>Glomerellaceae</taxon>
        <taxon>Colletotrichum</taxon>
        <taxon>Colletotrichum spaethianum species complex</taxon>
    </lineage>
</organism>
<dbReference type="AlphaFoldDB" id="A0AA37PB52"/>
<name>A0AA37PB52_9PEZI</name>